<protein>
    <submittedName>
        <fullName evidence="2">Uncharacterized protein</fullName>
    </submittedName>
</protein>
<dbReference type="EMBL" id="JACAZH010000013">
    <property type="protein sequence ID" value="KAF7351599.1"/>
    <property type="molecule type" value="Genomic_DNA"/>
</dbReference>
<dbReference type="OrthoDB" id="3032151at2759"/>
<evidence type="ECO:0000313" key="3">
    <source>
        <dbReference type="Proteomes" id="UP000623467"/>
    </source>
</evidence>
<gene>
    <name evidence="2" type="ORF">MSAN_01592400</name>
</gene>
<dbReference type="Gene3D" id="2.60.20.10">
    <property type="entry name" value="Crystallins"/>
    <property type="match status" value="1"/>
</dbReference>
<keyword evidence="1" id="KW-0732">Signal</keyword>
<reference evidence="2" key="1">
    <citation type="submission" date="2020-05" db="EMBL/GenBank/DDBJ databases">
        <title>Mycena genomes resolve the evolution of fungal bioluminescence.</title>
        <authorList>
            <person name="Tsai I.J."/>
        </authorList>
    </citation>
    <scope>NUCLEOTIDE SEQUENCE</scope>
    <source>
        <strain evidence="2">160909Yilan</strain>
    </source>
</reference>
<evidence type="ECO:0000256" key="1">
    <source>
        <dbReference type="SAM" id="SignalP"/>
    </source>
</evidence>
<dbReference type="AlphaFoldDB" id="A0A8H6Y387"/>
<accession>A0A8H6Y387</accession>
<evidence type="ECO:0000313" key="2">
    <source>
        <dbReference type="EMBL" id="KAF7351599.1"/>
    </source>
</evidence>
<feature type="chain" id="PRO_5034621449" evidence="1">
    <location>
        <begin position="18"/>
        <end position="132"/>
    </location>
</feature>
<organism evidence="2 3">
    <name type="scientific">Mycena sanguinolenta</name>
    <dbReference type="NCBI Taxonomy" id="230812"/>
    <lineage>
        <taxon>Eukaryota</taxon>
        <taxon>Fungi</taxon>
        <taxon>Dikarya</taxon>
        <taxon>Basidiomycota</taxon>
        <taxon>Agaricomycotina</taxon>
        <taxon>Agaricomycetes</taxon>
        <taxon>Agaricomycetidae</taxon>
        <taxon>Agaricales</taxon>
        <taxon>Marasmiineae</taxon>
        <taxon>Mycenaceae</taxon>
        <taxon>Mycena</taxon>
    </lineage>
</organism>
<comment type="caution">
    <text evidence="2">The sequence shown here is derived from an EMBL/GenBank/DDBJ whole genome shotgun (WGS) entry which is preliminary data.</text>
</comment>
<keyword evidence="3" id="KW-1185">Reference proteome</keyword>
<proteinExistence type="predicted"/>
<name>A0A8H6Y387_9AGAR</name>
<feature type="signal peptide" evidence="1">
    <location>
        <begin position="1"/>
        <end position="17"/>
    </location>
</feature>
<sequence length="132" mass="13613">MQFTLSKLFAFTVAAQAISIASAASRATTISPSTDTDSPTPLDFATAKVCTGSFLTGTCGGTKASSIPSSCKNFSAEFTDDIVSIQVVDGMSCQFFVDPNCSGAVLTVTGTVNDLSGTNFYKSLSSLQCFNA</sequence>
<dbReference type="Proteomes" id="UP000623467">
    <property type="component" value="Unassembled WGS sequence"/>
</dbReference>